<name>A0AAD4MQJ9_9BILA</name>
<comment type="caution">
    <text evidence="1">The sequence shown here is derived from an EMBL/GenBank/DDBJ whole genome shotgun (WGS) entry which is preliminary data.</text>
</comment>
<dbReference type="EMBL" id="JAKKPZ010000079">
    <property type="protein sequence ID" value="KAI1703636.1"/>
    <property type="molecule type" value="Genomic_DNA"/>
</dbReference>
<evidence type="ECO:0000313" key="1">
    <source>
        <dbReference type="EMBL" id="KAI1703636.1"/>
    </source>
</evidence>
<dbReference type="AlphaFoldDB" id="A0AAD4MQJ9"/>
<keyword evidence="2" id="KW-1185">Reference proteome</keyword>
<gene>
    <name evidence="1" type="ORF">DdX_14775</name>
</gene>
<protein>
    <submittedName>
        <fullName evidence="1">Uncharacterized protein</fullName>
    </submittedName>
</protein>
<dbReference type="Proteomes" id="UP001201812">
    <property type="component" value="Unassembled WGS sequence"/>
</dbReference>
<organism evidence="1 2">
    <name type="scientific">Ditylenchus destructor</name>
    <dbReference type="NCBI Taxonomy" id="166010"/>
    <lineage>
        <taxon>Eukaryota</taxon>
        <taxon>Metazoa</taxon>
        <taxon>Ecdysozoa</taxon>
        <taxon>Nematoda</taxon>
        <taxon>Chromadorea</taxon>
        <taxon>Rhabditida</taxon>
        <taxon>Tylenchina</taxon>
        <taxon>Tylenchomorpha</taxon>
        <taxon>Sphaerularioidea</taxon>
        <taxon>Anguinidae</taxon>
        <taxon>Anguininae</taxon>
        <taxon>Ditylenchus</taxon>
    </lineage>
</organism>
<proteinExistence type="predicted"/>
<evidence type="ECO:0000313" key="2">
    <source>
        <dbReference type="Proteomes" id="UP001201812"/>
    </source>
</evidence>
<reference evidence="1" key="1">
    <citation type="submission" date="2022-01" db="EMBL/GenBank/DDBJ databases">
        <title>Genome Sequence Resource for Two Populations of Ditylenchus destructor, the Migratory Endoparasitic Phytonematode.</title>
        <authorList>
            <person name="Zhang H."/>
            <person name="Lin R."/>
            <person name="Xie B."/>
        </authorList>
    </citation>
    <scope>NUCLEOTIDE SEQUENCE</scope>
    <source>
        <strain evidence="1">BazhouSP</strain>
    </source>
</reference>
<accession>A0AAD4MQJ9</accession>
<sequence length="450" mass="50659">MVHFFRILPSDPSPALNEIGRPHTTLPFNYLPHKLPYKRPFALDSMASLLDFGPPSAIVPSVVIRWNHFGQLRLFHYSLRGLTFARFIEDIRFFEPKFNYDFSYSDITSHRLIVSNAQDFHAMLQNNVGFLRQSEITLESTVKPRSSKCYERITYTECIIDLEAELGLDRDMKSPPVSLPEMSPAVTLPEVSLPSPSTDDKCYVVRGGVDTEEDISSSSFGSILGSMGRRTFGSSNLDMANSSAANNEELLGKVAKIEESMTSLGGQIEHLLKVFGDNTMNKMLGKISQLDDRLDYLFKEVVTLRRRQQNCVCQHDKGRYPYGTPPYVFQTHYVPYQPQPLSQPSWHARQPHAHVATDAPISRPPLFNPQAQTFYGQPQRHYGNGNAAGTKNGTGQSGSFSTNFTNWTTVNVAPVNREFKGTLPNRNRCWTTRGPGIFTDSDTDDEDESK</sequence>